<gene>
    <name evidence="2" type="ORF">CRG98_005896</name>
</gene>
<name>A0A2I0KYV9_PUNGR</name>
<reference evidence="2 3" key="1">
    <citation type="submission" date="2017-11" db="EMBL/GenBank/DDBJ databases">
        <title>De-novo sequencing of pomegranate (Punica granatum L.) genome.</title>
        <authorList>
            <person name="Akparov Z."/>
            <person name="Amiraslanov A."/>
            <person name="Hajiyeva S."/>
            <person name="Abbasov M."/>
            <person name="Kaur K."/>
            <person name="Hamwieh A."/>
            <person name="Solovyev V."/>
            <person name="Salamov A."/>
            <person name="Braich B."/>
            <person name="Kosarev P."/>
            <person name="Mahmoud A."/>
            <person name="Hajiyev E."/>
            <person name="Babayeva S."/>
            <person name="Izzatullayeva V."/>
            <person name="Mammadov A."/>
            <person name="Mammadov A."/>
            <person name="Sharifova S."/>
            <person name="Ojaghi J."/>
            <person name="Eynullazada K."/>
            <person name="Bayramov B."/>
            <person name="Abdulazimova A."/>
            <person name="Shahmuradov I."/>
        </authorList>
    </citation>
    <scope>NUCLEOTIDE SEQUENCE [LARGE SCALE GENOMIC DNA]</scope>
    <source>
        <strain evidence="3">cv. AG2017</strain>
        <tissue evidence="2">Leaf</tissue>
    </source>
</reference>
<keyword evidence="3" id="KW-1185">Reference proteome</keyword>
<organism evidence="2 3">
    <name type="scientific">Punica granatum</name>
    <name type="common">Pomegranate</name>
    <dbReference type="NCBI Taxonomy" id="22663"/>
    <lineage>
        <taxon>Eukaryota</taxon>
        <taxon>Viridiplantae</taxon>
        <taxon>Streptophyta</taxon>
        <taxon>Embryophyta</taxon>
        <taxon>Tracheophyta</taxon>
        <taxon>Spermatophyta</taxon>
        <taxon>Magnoliopsida</taxon>
        <taxon>eudicotyledons</taxon>
        <taxon>Gunneridae</taxon>
        <taxon>Pentapetalae</taxon>
        <taxon>rosids</taxon>
        <taxon>malvids</taxon>
        <taxon>Myrtales</taxon>
        <taxon>Lythraceae</taxon>
        <taxon>Punica</taxon>
    </lineage>
</organism>
<evidence type="ECO:0000313" key="2">
    <source>
        <dbReference type="EMBL" id="PKI73655.1"/>
    </source>
</evidence>
<sequence>MGYTMGHLSSESEDGGHGAVEGSGGELDQSIEIVAGSITRAGSPGSPGSTLYSQSANISRHQLILGFLKLVTSNQMESYSTSSESTVGLGTQPRLRSTSCRASISTLILSARQSTTMSNLRSNATPSGVSMICSILQSNSSSSAA</sequence>
<evidence type="ECO:0000256" key="1">
    <source>
        <dbReference type="SAM" id="MobiDB-lite"/>
    </source>
</evidence>
<accession>A0A2I0KYV9</accession>
<dbReference type="EMBL" id="PGOL01000265">
    <property type="protein sequence ID" value="PKI73655.1"/>
    <property type="molecule type" value="Genomic_DNA"/>
</dbReference>
<proteinExistence type="predicted"/>
<protein>
    <submittedName>
        <fullName evidence="2">Uncharacterized protein</fullName>
    </submittedName>
</protein>
<evidence type="ECO:0000313" key="3">
    <source>
        <dbReference type="Proteomes" id="UP000233551"/>
    </source>
</evidence>
<dbReference type="AlphaFoldDB" id="A0A2I0KYV9"/>
<dbReference type="Proteomes" id="UP000233551">
    <property type="component" value="Unassembled WGS sequence"/>
</dbReference>
<comment type="caution">
    <text evidence="2">The sequence shown here is derived from an EMBL/GenBank/DDBJ whole genome shotgun (WGS) entry which is preliminary data.</text>
</comment>
<feature type="region of interest" description="Disordered" evidence="1">
    <location>
        <begin position="1"/>
        <end position="24"/>
    </location>
</feature>